<proteinExistence type="predicted"/>
<dbReference type="Proteomes" id="UP000719500">
    <property type="component" value="Unassembled WGS sequence"/>
</dbReference>
<dbReference type="EMBL" id="JACSNX010000009">
    <property type="protein sequence ID" value="MBM6851381.1"/>
    <property type="molecule type" value="Genomic_DNA"/>
</dbReference>
<evidence type="ECO:0000313" key="2">
    <source>
        <dbReference type="Proteomes" id="UP000719500"/>
    </source>
</evidence>
<dbReference type="InterPro" id="IPR049215">
    <property type="entry name" value="DUF6809"/>
</dbReference>
<accession>A0ABS2FWG9</accession>
<protein>
    <submittedName>
        <fullName evidence="1">Uncharacterized protein</fullName>
    </submittedName>
</protein>
<dbReference type="Pfam" id="PF20648">
    <property type="entry name" value="DUF6809"/>
    <property type="match status" value="1"/>
</dbReference>
<sequence length="82" mass="9711">MTDIMRVLYEYVETERLPAYLPPREYQEVSQLTDRLSRRLRDLLPNDDWDTVTKYEDAAAELHTMELEAMFRAAFALAGELR</sequence>
<keyword evidence="2" id="KW-1185">Reference proteome</keyword>
<comment type="caution">
    <text evidence="1">The sequence shown here is derived from an EMBL/GenBank/DDBJ whole genome shotgun (WGS) entry which is preliminary data.</text>
</comment>
<reference evidence="1 2" key="1">
    <citation type="journal article" date="2021" name="Sci. Rep.">
        <title>The distribution of antibiotic resistance genes in chicken gut microbiota commensals.</title>
        <authorList>
            <person name="Juricova H."/>
            <person name="Matiasovicova J."/>
            <person name="Kubasova T."/>
            <person name="Cejkova D."/>
            <person name="Rychlik I."/>
        </authorList>
    </citation>
    <scope>NUCLEOTIDE SEQUENCE [LARGE SCALE GENOMIC DNA]</scope>
    <source>
        <strain evidence="1 2">An411</strain>
    </source>
</reference>
<organism evidence="1 2">
    <name type="scientific">Oscillibacter valericigenes</name>
    <dbReference type="NCBI Taxonomy" id="351091"/>
    <lineage>
        <taxon>Bacteria</taxon>
        <taxon>Bacillati</taxon>
        <taxon>Bacillota</taxon>
        <taxon>Clostridia</taxon>
        <taxon>Eubacteriales</taxon>
        <taxon>Oscillospiraceae</taxon>
        <taxon>Oscillibacter</taxon>
    </lineage>
</organism>
<gene>
    <name evidence="1" type="ORF">H9X91_08020</name>
</gene>
<evidence type="ECO:0000313" key="1">
    <source>
        <dbReference type="EMBL" id="MBM6851381.1"/>
    </source>
</evidence>
<name>A0ABS2FWG9_9FIRM</name>
<dbReference type="RefSeq" id="WP_204804142.1">
    <property type="nucleotide sequence ID" value="NZ_JACSNX010000009.1"/>
</dbReference>